<dbReference type="EMBL" id="JACRSY010000010">
    <property type="protein sequence ID" value="MBC8579379.1"/>
    <property type="molecule type" value="Genomic_DNA"/>
</dbReference>
<protein>
    <submittedName>
        <fullName evidence="1">Uncharacterized protein</fullName>
    </submittedName>
</protein>
<gene>
    <name evidence="1" type="ORF">H8718_07545</name>
</gene>
<name>A0A926EFI2_9FIRM</name>
<accession>A0A926EFI2</accession>
<reference evidence="1" key="1">
    <citation type="submission" date="2020-08" db="EMBL/GenBank/DDBJ databases">
        <title>Genome public.</title>
        <authorList>
            <person name="Liu C."/>
            <person name="Sun Q."/>
        </authorList>
    </citation>
    <scope>NUCLEOTIDE SEQUENCE</scope>
    <source>
        <strain evidence="1">NSJ-12</strain>
    </source>
</reference>
<proteinExistence type="predicted"/>
<evidence type="ECO:0000313" key="2">
    <source>
        <dbReference type="Proteomes" id="UP000655830"/>
    </source>
</evidence>
<keyword evidence="2" id="KW-1185">Reference proteome</keyword>
<comment type="caution">
    <text evidence="1">The sequence shown here is derived from an EMBL/GenBank/DDBJ whole genome shotgun (WGS) entry which is preliminary data.</text>
</comment>
<dbReference type="AlphaFoldDB" id="A0A926EFI2"/>
<organism evidence="1 2">
    <name type="scientific">Zhenhengia yiwuensis</name>
    <dbReference type="NCBI Taxonomy" id="2763666"/>
    <lineage>
        <taxon>Bacteria</taxon>
        <taxon>Bacillati</taxon>
        <taxon>Bacillota</taxon>
        <taxon>Clostridia</taxon>
        <taxon>Lachnospirales</taxon>
        <taxon>Lachnospiraceae</taxon>
        <taxon>Zhenhengia</taxon>
    </lineage>
</organism>
<evidence type="ECO:0000313" key="1">
    <source>
        <dbReference type="EMBL" id="MBC8579379.1"/>
    </source>
</evidence>
<dbReference type="RefSeq" id="WP_249332462.1">
    <property type="nucleotide sequence ID" value="NZ_JACRSY010000010.1"/>
</dbReference>
<sequence>MTNQKALDVLKLFYFGCPDMMQLAKKVRLPREEVREILKSARSCGLINYSTNDYNEVFVNVKKQKLGAYLRSKGALR</sequence>
<dbReference type="Proteomes" id="UP000655830">
    <property type="component" value="Unassembled WGS sequence"/>
</dbReference>